<organism evidence="1 2">
    <name type="scientific">Roseibium aggregatum (strain ATCC 25650 / DSM 13394 / JCM 20685 / NBRC 16684 / NCIMB 2208 / IAM 12614 / B1)</name>
    <name type="common">Stappia aggregata</name>
    <dbReference type="NCBI Taxonomy" id="384765"/>
    <lineage>
        <taxon>Bacteria</taxon>
        <taxon>Pseudomonadati</taxon>
        <taxon>Pseudomonadota</taxon>
        <taxon>Alphaproteobacteria</taxon>
        <taxon>Hyphomicrobiales</taxon>
        <taxon>Stappiaceae</taxon>
        <taxon>Roseibium</taxon>
    </lineage>
</organism>
<gene>
    <name evidence="1" type="ORF">SIAM614_01434</name>
</gene>
<evidence type="ECO:0000313" key="1">
    <source>
        <dbReference type="EMBL" id="EAV41411.1"/>
    </source>
</evidence>
<proteinExistence type="predicted"/>
<comment type="caution">
    <text evidence="1">The sequence shown here is derived from an EMBL/GenBank/DDBJ whole genome shotgun (WGS) entry which is preliminary data.</text>
</comment>
<dbReference type="Proteomes" id="UP000004848">
    <property type="component" value="Unassembled WGS sequence"/>
</dbReference>
<reference evidence="1 2" key="1">
    <citation type="submission" date="2006-05" db="EMBL/GenBank/DDBJ databases">
        <authorList>
            <person name="King G."/>
            <person name="Ferriera S."/>
            <person name="Johnson J."/>
            <person name="Kravitz S."/>
            <person name="Beeson K."/>
            <person name="Sutton G."/>
            <person name="Rogers Y.-H."/>
            <person name="Friedman R."/>
            <person name="Frazier M."/>
            <person name="Venter J.C."/>
        </authorList>
    </citation>
    <scope>NUCLEOTIDE SEQUENCE [LARGE SCALE GENOMIC DNA]</scope>
    <source>
        <strain evidence="2">ATCC 25650 / DSM 13394 / JCM 20685 / NBRC 16684 / NCIMB 2208 / IAM 12614 / B1</strain>
    </source>
</reference>
<evidence type="ECO:0000313" key="2">
    <source>
        <dbReference type="Proteomes" id="UP000004848"/>
    </source>
</evidence>
<sequence>MRGIADAVETPLVLRDEHGEIAFSALPFSYEYAAREVFGDDHRRSPD</sequence>
<dbReference type="RefSeq" id="WP_006938683.1">
    <property type="nucleotide sequence ID" value="NZ_AAUW01000021.1"/>
</dbReference>
<dbReference type="EMBL" id="AAUW01000021">
    <property type="protein sequence ID" value="EAV41411.1"/>
    <property type="molecule type" value="Genomic_DNA"/>
</dbReference>
<protein>
    <submittedName>
        <fullName evidence="1">Uncharacterized protein</fullName>
    </submittedName>
</protein>
<name>A0P0U7_ROSAI</name>
<accession>A0P0U7</accession>
<dbReference type="AlphaFoldDB" id="A0P0U7"/>
<dbReference type="GeneID" id="68850491"/>